<dbReference type="PANTHER" id="PTHR23282">
    <property type="entry name" value="APICAL ENDOSOMAL GLYCOPROTEIN PRECURSOR"/>
    <property type="match status" value="1"/>
</dbReference>
<name>A0ABD0KT13_9CAEN</name>
<protein>
    <recommendedName>
        <fullName evidence="3">MAM domain-containing protein</fullName>
    </recommendedName>
</protein>
<feature type="region of interest" description="Disordered" evidence="1">
    <location>
        <begin position="639"/>
        <end position="677"/>
    </location>
</feature>
<sequence>VQFVAVVHNGVMAIDDVMFYNTTCPSEGGYTHGAVADMSNKSTGWFTDLVIHLTCTQTNYTITIKYRIKCMEGMCMIVILHNVDGQMLPLWNTTDYSHDIQTKTVPVPPRGTNSSISIQAWKNNNTGWSFEVILETVTLKKSGIATSATDETTRISETPNAITSTPGTTSQRRHVDIETTASEPNADALDRSADENEASNDSDNGLAIDLGVSVAVVAVVVLVVVVIIVIIRRKGSDGNTGGFTGILNRWRKKQKPETTPDILKLGEMNSTYSPEMRPENELPAPSGVDNTYAKVNKPKPQDVYSVPQKGPKTASKPRSTSNCGRPHETRDQSDAVTSDYYSTAAAATGRNDRKPKVDNGYVLAAAVQSTAVYSTPRNTPKQNAETTPSNVKTDDEQDGEYNTISHQPLRAAPGTNQVYDHVGKKDQGAPTDTDRSNEYSLARPAANVSSASTGNVQKRRDYVNVDSSATTTLPSGEEEYNSLHFDHGRSSSAAVTDRDEEGGHAVYNHLQGDEEYNSLQFDGRGQGQQSGEDIDNMYSHIVFLAKKNSTPQRLKCQILVDDIVYKNSGKDISSSSTTITSTTALATTALSDGYADANDSDNGLAIGLGVSVAAVAVVILVVVVIIVIIRRGGSDGNNGGCTGILNRRRKKQEPDTTPDILKLGETNSTYSHEMPPENDYLRRDRVNPMSQGVSGSHDAAARRPNICVTSSGYVEMENGSFSERSRDCGGSGYITLDDAADSTDNQDPRQARENIQKRNITARLLTPEFPVSPTDVCLQFLYRSGGFSTGTLNVTIVTSNQESENSVLWSSSNRTGNDWDLVHVTLSDRRLTQPFQLAFDGNIAYSGKDSGLAVDNLRTAPGSCPKHGDCSFEVICPSWHQYDNTTANWTHGYSPGNSPEGPYDDHTFGNHHGTVGGDCVRRGYGNRRRDVLQHNLS</sequence>
<feature type="compositionally biased region" description="Polar residues" evidence="1">
    <location>
        <begin position="447"/>
        <end position="456"/>
    </location>
</feature>
<feature type="region of interest" description="Disordered" evidence="1">
    <location>
        <begin position="372"/>
        <end position="460"/>
    </location>
</feature>
<feature type="region of interest" description="Disordered" evidence="1">
    <location>
        <begin position="148"/>
        <end position="201"/>
    </location>
</feature>
<evidence type="ECO:0000259" key="3">
    <source>
        <dbReference type="PROSITE" id="PS50060"/>
    </source>
</evidence>
<dbReference type="SUPFAM" id="SSF49899">
    <property type="entry name" value="Concanavalin A-like lectins/glucanases"/>
    <property type="match status" value="1"/>
</dbReference>
<accession>A0ABD0KT13</accession>
<dbReference type="InterPro" id="IPR013320">
    <property type="entry name" value="ConA-like_dom_sf"/>
</dbReference>
<feature type="transmembrane region" description="Helical" evidence="2">
    <location>
        <begin position="604"/>
        <end position="629"/>
    </location>
</feature>
<comment type="caution">
    <text evidence="4">The sequence shown here is derived from an EMBL/GenBank/DDBJ whole genome shotgun (WGS) entry which is preliminary data.</text>
</comment>
<evidence type="ECO:0000256" key="1">
    <source>
        <dbReference type="SAM" id="MobiDB-lite"/>
    </source>
</evidence>
<organism evidence="4 5">
    <name type="scientific">Batillaria attramentaria</name>
    <dbReference type="NCBI Taxonomy" id="370345"/>
    <lineage>
        <taxon>Eukaryota</taxon>
        <taxon>Metazoa</taxon>
        <taxon>Spiralia</taxon>
        <taxon>Lophotrochozoa</taxon>
        <taxon>Mollusca</taxon>
        <taxon>Gastropoda</taxon>
        <taxon>Caenogastropoda</taxon>
        <taxon>Sorbeoconcha</taxon>
        <taxon>Cerithioidea</taxon>
        <taxon>Batillariidae</taxon>
        <taxon>Batillaria</taxon>
    </lineage>
</organism>
<dbReference type="AlphaFoldDB" id="A0ABD0KT13"/>
<feature type="domain" description="MAM" evidence="3">
    <location>
        <begin position="761"/>
        <end position="866"/>
    </location>
</feature>
<dbReference type="InterPro" id="IPR051560">
    <property type="entry name" value="MAM_domain-containing"/>
</dbReference>
<keyword evidence="5" id="KW-1185">Reference proteome</keyword>
<proteinExistence type="predicted"/>
<evidence type="ECO:0000313" key="4">
    <source>
        <dbReference type="EMBL" id="KAK7490138.1"/>
    </source>
</evidence>
<feature type="region of interest" description="Disordered" evidence="1">
    <location>
        <begin position="252"/>
        <end position="338"/>
    </location>
</feature>
<keyword evidence="2" id="KW-0812">Transmembrane</keyword>
<dbReference type="CDD" id="cd06263">
    <property type="entry name" value="MAM"/>
    <property type="match status" value="1"/>
</dbReference>
<dbReference type="SMART" id="SM00137">
    <property type="entry name" value="MAM"/>
    <property type="match status" value="1"/>
</dbReference>
<dbReference type="EMBL" id="JACVVK020000130">
    <property type="protein sequence ID" value="KAK7490138.1"/>
    <property type="molecule type" value="Genomic_DNA"/>
</dbReference>
<keyword evidence="2" id="KW-0472">Membrane</keyword>
<gene>
    <name evidence="4" type="ORF">BaRGS_00018660</name>
</gene>
<feature type="compositionally biased region" description="Polar residues" evidence="1">
    <location>
        <begin position="148"/>
        <end position="170"/>
    </location>
</feature>
<reference evidence="4 5" key="1">
    <citation type="journal article" date="2023" name="Sci. Data">
        <title>Genome assembly of the Korean intertidal mud-creeper Batillaria attramentaria.</title>
        <authorList>
            <person name="Patra A.K."/>
            <person name="Ho P.T."/>
            <person name="Jun S."/>
            <person name="Lee S.J."/>
            <person name="Kim Y."/>
            <person name="Won Y.J."/>
        </authorList>
    </citation>
    <scope>NUCLEOTIDE SEQUENCE [LARGE SCALE GENOMIC DNA]</scope>
    <source>
        <strain evidence="4">Wonlab-2016</strain>
    </source>
</reference>
<dbReference type="Gene3D" id="2.60.120.200">
    <property type="match status" value="1"/>
</dbReference>
<dbReference type="InterPro" id="IPR000998">
    <property type="entry name" value="MAM_dom"/>
</dbReference>
<feature type="non-terminal residue" evidence="4">
    <location>
        <position position="1"/>
    </location>
</feature>
<keyword evidence="2" id="KW-1133">Transmembrane helix</keyword>
<dbReference type="PANTHER" id="PTHR23282:SF101">
    <property type="entry name" value="MAM DOMAIN-CONTAINING PROTEIN"/>
    <property type="match status" value="1"/>
</dbReference>
<feature type="domain" description="MAM" evidence="3">
    <location>
        <begin position="868"/>
        <end position="913"/>
    </location>
</feature>
<feature type="compositionally biased region" description="Basic and acidic residues" evidence="1">
    <location>
        <begin position="421"/>
        <end position="437"/>
    </location>
</feature>
<dbReference type="Proteomes" id="UP001519460">
    <property type="component" value="Unassembled WGS sequence"/>
</dbReference>
<evidence type="ECO:0000256" key="2">
    <source>
        <dbReference type="SAM" id="Phobius"/>
    </source>
</evidence>
<feature type="compositionally biased region" description="Polar residues" evidence="1">
    <location>
        <begin position="372"/>
        <end position="391"/>
    </location>
</feature>
<evidence type="ECO:0000313" key="5">
    <source>
        <dbReference type="Proteomes" id="UP001519460"/>
    </source>
</evidence>
<dbReference type="Pfam" id="PF00629">
    <property type="entry name" value="MAM"/>
    <property type="match status" value="1"/>
</dbReference>
<feature type="transmembrane region" description="Helical" evidence="2">
    <location>
        <begin position="210"/>
        <end position="231"/>
    </location>
</feature>
<dbReference type="PROSITE" id="PS50060">
    <property type="entry name" value="MAM_2"/>
    <property type="match status" value="2"/>
</dbReference>